<dbReference type="RefSeq" id="WP_058317394.1">
    <property type="nucleotide sequence ID" value="NZ_CYSF01000002.1"/>
</dbReference>
<organism evidence="1 2">
    <name type="scientific">Thalassovita mediterranea</name>
    <dbReference type="NCBI Taxonomy" id="340021"/>
    <lineage>
        <taxon>Bacteria</taxon>
        <taxon>Pseudomonadati</taxon>
        <taxon>Pseudomonadota</taxon>
        <taxon>Alphaproteobacteria</taxon>
        <taxon>Rhodobacterales</taxon>
        <taxon>Roseobacteraceae</taxon>
        <taxon>Thalassovita</taxon>
    </lineage>
</organism>
<dbReference type="Proteomes" id="UP000051681">
    <property type="component" value="Unassembled WGS sequence"/>
</dbReference>
<sequence length="296" mass="33780">MKIAFVTMVWRDYWLLKKWISHNEQWVPRRQLYVINHGGDPKIDEIAEGCSIIHAPRDELTPRLDRQRWDLLGAVTNGLLAFYDRVVCSDVDEFLLYLGKEGDLLSHLEAAGTEGNAIAPIGLNIMPSNNFDPDQPLLVQHPNAMVHPKYTKPCIAHSRVVYTVGGHGLQRGDYVIDAKIGLAHLHYVTPDYQKRMSDRQDIVAQSRAHAERQGDADKIPKRFWINWKEPDLIRQKDQRNFERGTIVDVSGGFDDCANALRAAKVSKGKQTVVEPELFNKSPLRIVLPERLQQTFQ</sequence>
<gene>
    <name evidence="1" type="ORF">TM5383_00429</name>
</gene>
<dbReference type="OrthoDB" id="835336at2"/>
<keyword evidence="2" id="KW-1185">Reference proteome</keyword>
<dbReference type="STRING" id="340021.TM5383_00429"/>
<proteinExistence type="predicted"/>
<evidence type="ECO:0000313" key="2">
    <source>
        <dbReference type="Proteomes" id="UP000051681"/>
    </source>
</evidence>
<dbReference type="EMBL" id="CYSF01000002">
    <property type="protein sequence ID" value="CUH83244.1"/>
    <property type="molecule type" value="Genomic_DNA"/>
</dbReference>
<dbReference type="AlphaFoldDB" id="A0A0P1GM57"/>
<protein>
    <recommendedName>
        <fullName evidence="3">Glycosyl transferase family 2</fullName>
    </recommendedName>
</protein>
<accession>A0A0P1GM57</accession>
<reference evidence="1 2" key="1">
    <citation type="submission" date="2015-09" db="EMBL/GenBank/DDBJ databases">
        <authorList>
            <consortium name="Swine Surveillance"/>
        </authorList>
    </citation>
    <scope>NUCLEOTIDE SEQUENCE [LARGE SCALE GENOMIC DNA]</scope>
    <source>
        <strain evidence="1 2">CECT 8383</strain>
    </source>
</reference>
<evidence type="ECO:0000313" key="1">
    <source>
        <dbReference type="EMBL" id="CUH83244.1"/>
    </source>
</evidence>
<evidence type="ECO:0008006" key="3">
    <source>
        <dbReference type="Google" id="ProtNLM"/>
    </source>
</evidence>
<name>A0A0P1GM57_9RHOB</name>